<dbReference type="PANTHER" id="PTHR21666">
    <property type="entry name" value="PEPTIDASE-RELATED"/>
    <property type="match status" value="1"/>
</dbReference>
<evidence type="ECO:0000313" key="11">
    <source>
        <dbReference type="EMBL" id="SDB04972.1"/>
    </source>
</evidence>
<dbReference type="Proteomes" id="UP000199071">
    <property type="component" value="Unassembled WGS sequence"/>
</dbReference>
<evidence type="ECO:0000256" key="5">
    <source>
        <dbReference type="ARBA" id="ARBA00022833"/>
    </source>
</evidence>
<accession>A0A1G6A9B0</accession>
<keyword evidence="4 11" id="KW-0378">Hydrolase</keyword>
<dbReference type="SUPFAM" id="SSF57997">
    <property type="entry name" value="Tropomyosin"/>
    <property type="match status" value="1"/>
</dbReference>
<dbReference type="GO" id="GO:0004222">
    <property type="term" value="F:metalloendopeptidase activity"/>
    <property type="evidence" value="ECO:0007669"/>
    <property type="project" value="TreeGrafter"/>
</dbReference>
<dbReference type="InterPro" id="IPR050570">
    <property type="entry name" value="Cell_wall_metabolism_enzyme"/>
</dbReference>
<dbReference type="AlphaFoldDB" id="A0A1G6A9B0"/>
<evidence type="ECO:0000256" key="6">
    <source>
        <dbReference type="ARBA" id="ARBA00023049"/>
    </source>
</evidence>
<reference evidence="11 12" key="1">
    <citation type="submission" date="2016-10" db="EMBL/GenBank/DDBJ databases">
        <authorList>
            <person name="de Groot N.N."/>
        </authorList>
    </citation>
    <scope>NUCLEOTIDE SEQUENCE [LARGE SCALE GENOMIC DNA]</scope>
    <source>
        <strain evidence="11 12">ATCC 35022</strain>
    </source>
</reference>
<evidence type="ECO:0000256" key="9">
    <source>
        <dbReference type="SAM" id="SignalP"/>
    </source>
</evidence>
<feature type="region of interest" description="Disordered" evidence="8">
    <location>
        <begin position="277"/>
        <end position="296"/>
    </location>
</feature>
<keyword evidence="9" id="KW-0732">Signal</keyword>
<comment type="cofactor">
    <cofactor evidence="1">
        <name>Zn(2+)</name>
        <dbReference type="ChEBI" id="CHEBI:29105"/>
    </cofactor>
</comment>
<dbReference type="CDD" id="cd12797">
    <property type="entry name" value="M23_peptidase"/>
    <property type="match status" value="1"/>
</dbReference>
<dbReference type="EMBL" id="FMXQ01000001">
    <property type="protein sequence ID" value="SDB04972.1"/>
    <property type="molecule type" value="Genomic_DNA"/>
</dbReference>
<keyword evidence="3" id="KW-0479">Metal-binding</keyword>
<feature type="chain" id="PRO_5011454826" evidence="9">
    <location>
        <begin position="31"/>
        <end position="447"/>
    </location>
</feature>
<evidence type="ECO:0000256" key="2">
    <source>
        <dbReference type="ARBA" id="ARBA00022670"/>
    </source>
</evidence>
<dbReference type="Pfam" id="PF01551">
    <property type="entry name" value="Peptidase_M23"/>
    <property type="match status" value="1"/>
</dbReference>
<dbReference type="GO" id="GO:0006508">
    <property type="term" value="P:proteolysis"/>
    <property type="evidence" value="ECO:0007669"/>
    <property type="project" value="UniProtKB-KW"/>
</dbReference>
<evidence type="ECO:0000259" key="10">
    <source>
        <dbReference type="Pfam" id="PF01551"/>
    </source>
</evidence>
<evidence type="ECO:0000256" key="3">
    <source>
        <dbReference type="ARBA" id="ARBA00022723"/>
    </source>
</evidence>
<keyword evidence="12" id="KW-1185">Reference proteome</keyword>
<evidence type="ECO:0000313" key="12">
    <source>
        <dbReference type="Proteomes" id="UP000199071"/>
    </source>
</evidence>
<proteinExistence type="predicted"/>
<evidence type="ECO:0000256" key="8">
    <source>
        <dbReference type="SAM" id="MobiDB-lite"/>
    </source>
</evidence>
<name>A0A1G6A9B0_9HYPH</name>
<dbReference type="SUPFAM" id="SSF51261">
    <property type="entry name" value="Duplicated hybrid motif"/>
    <property type="match status" value="1"/>
</dbReference>
<evidence type="ECO:0000256" key="1">
    <source>
        <dbReference type="ARBA" id="ARBA00001947"/>
    </source>
</evidence>
<gene>
    <name evidence="11" type="ORF">SAMN02982931_00332</name>
</gene>
<keyword evidence="6" id="KW-0482">Metalloprotease</keyword>
<feature type="region of interest" description="Disordered" evidence="8">
    <location>
        <begin position="320"/>
        <end position="341"/>
    </location>
</feature>
<dbReference type="STRING" id="665467.SAMN02982931_00332"/>
<protein>
    <submittedName>
        <fullName evidence="11">Septal ring factor EnvC, activator of murein hydrolases AmiA and AmiB</fullName>
    </submittedName>
</protein>
<feature type="signal peptide" evidence="9">
    <location>
        <begin position="1"/>
        <end position="30"/>
    </location>
</feature>
<dbReference type="InterPro" id="IPR011055">
    <property type="entry name" value="Dup_hybrid_motif"/>
</dbReference>
<dbReference type="InterPro" id="IPR016047">
    <property type="entry name" value="M23ase_b-sheet_dom"/>
</dbReference>
<dbReference type="Gene3D" id="6.10.250.3150">
    <property type="match status" value="1"/>
</dbReference>
<keyword evidence="7" id="KW-0175">Coiled coil</keyword>
<feature type="coiled-coil region" evidence="7">
    <location>
        <begin position="50"/>
        <end position="84"/>
    </location>
</feature>
<feature type="domain" description="M23ase beta-sheet core" evidence="10">
    <location>
        <begin position="331"/>
        <end position="433"/>
    </location>
</feature>
<keyword evidence="2" id="KW-0645">Protease</keyword>
<dbReference type="GO" id="GO:0046872">
    <property type="term" value="F:metal ion binding"/>
    <property type="evidence" value="ECO:0007669"/>
    <property type="project" value="UniProtKB-KW"/>
</dbReference>
<evidence type="ECO:0000256" key="4">
    <source>
        <dbReference type="ARBA" id="ARBA00022801"/>
    </source>
</evidence>
<organism evidence="11 12">
    <name type="scientific">Bauldia litoralis</name>
    <dbReference type="NCBI Taxonomy" id="665467"/>
    <lineage>
        <taxon>Bacteria</taxon>
        <taxon>Pseudomonadati</taxon>
        <taxon>Pseudomonadota</taxon>
        <taxon>Alphaproteobacteria</taxon>
        <taxon>Hyphomicrobiales</taxon>
        <taxon>Kaistiaceae</taxon>
        <taxon>Bauldia</taxon>
    </lineage>
</organism>
<sequence length="447" mass="47654">MGPIVLDLSLRRSACLALAALLVAAGPAASQVEDPAALAEAARDARQAQLEDVARAIALTDERLAELRSEIDALDQDRGTLNQTLIDTGKRVQALETRIGETETRINALVRSEDAIRASLLAQRDVLGEVLAALQRIGRRPPPAILVRPEDALASVHSAILLGAVVPDLRKAADKLASDLNQLVSLKNELARERDRMQEDASKLAEDRARVEFLIAERQGKRDASAAQLAEQERRAGALAEQATSLKDLIARMEKEVAAAARAKAEAEAAAAKRKEAAEIARTTTPPKSLGESDRLSPSVSFADARGLLPLPASGRITRRYAEDDGLGSRSEGISIATRPNAQVNSPSDGWIVYAGPFRSYGKLLIINAGDGYHVLLAGMDQINVELGQFVLAGEPVAMMASPKLASAGAVDIVSTQPVLYIEFRKDGNSIDPAPWWAATDDEKVGG</sequence>
<evidence type="ECO:0000256" key="7">
    <source>
        <dbReference type="SAM" id="Coils"/>
    </source>
</evidence>
<dbReference type="PANTHER" id="PTHR21666:SF288">
    <property type="entry name" value="CELL DIVISION PROTEIN YTFB"/>
    <property type="match status" value="1"/>
</dbReference>
<keyword evidence="5" id="KW-0862">Zinc</keyword>
<dbReference type="Gene3D" id="2.70.70.10">
    <property type="entry name" value="Glucose Permease (Domain IIA)"/>
    <property type="match status" value="1"/>
</dbReference>